<dbReference type="EMBL" id="JAPQKP010000002">
    <property type="protein sequence ID" value="KAJ5205189.1"/>
    <property type="molecule type" value="Genomic_DNA"/>
</dbReference>
<keyword evidence="2" id="KW-1185">Reference proteome</keyword>
<gene>
    <name evidence="1" type="ORF">N7472_001637</name>
</gene>
<evidence type="ECO:0000313" key="1">
    <source>
        <dbReference type="EMBL" id="KAJ5205189.1"/>
    </source>
</evidence>
<organism evidence="1 2">
    <name type="scientific">Penicillium cf. griseofulvum</name>
    <dbReference type="NCBI Taxonomy" id="2972120"/>
    <lineage>
        <taxon>Eukaryota</taxon>
        <taxon>Fungi</taxon>
        <taxon>Dikarya</taxon>
        <taxon>Ascomycota</taxon>
        <taxon>Pezizomycotina</taxon>
        <taxon>Eurotiomycetes</taxon>
        <taxon>Eurotiomycetidae</taxon>
        <taxon>Eurotiales</taxon>
        <taxon>Aspergillaceae</taxon>
        <taxon>Penicillium</taxon>
    </lineage>
</organism>
<evidence type="ECO:0000313" key="2">
    <source>
        <dbReference type="Proteomes" id="UP001150879"/>
    </source>
</evidence>
<reference evidence="1" key="1">
    <citation type="submission" date="2022-11" db="EMBL/GenBank/DDBJ databases">
        <authorList>
            <person name="Petersen C."/>
        </authorList>
    </citation>
    <scope>NUCLEOTIDE SEQUENCE</scope>
    <source>
        <strain evidence="1">IBT 16849</strain>
    </source>
</reference>
<accession>A0A9W9T0S4</accession>
<name>A0A9W9T0S4_9EURO</name>
<reference evidence="1" key="2">
    <citation type="journal article" date="2023" name="IMA Fungus">
        <title>Comparative genomic study of the Penicillium genus elucidates a diverse pangenome and 15 lateral gene transfer events.</title>
        <authorList>
            <person name="Petersen C."/>
            <person name="Sorensen T."/>
            <person name="Nielsen M.R."/>
            <person name="Sondergaard T.E."/>
            <person name="Sorensen J.L."/>
            <person name="Fitzpatrick D.A."/>
            <person name="Frisvad J.C."/>
            <person name="Nielsen K.L."/>
        </authorList>
    </citation>
    <scope>NUCLEOTIDE SEQUENCE</scope>
    <source>
        <strain evidence="1">IBT 16849</strain>
    </source>
</reference>
<sequence length="100" mass="11374">MDSSVTWCTQVRELEIGLLRDIQFQCNFNLASSSRSSSKLDQQLREELRNEFATTIDNLQQQIQLLQDAASSSNTPSLKRPRPSLLDLEKLTGLSVKYDI</sequence>
<dbReference type="Proteomes" id="UP001150879">
    <property type="component" value="Unassembled WGS sequence"/>
</dbReference>
<proteinExistence type="predicted"/>
<comment type="caution">
    <text evidence="1">The sequence shown here is derived from an EMBL/GenBank/DDBJ whole genome shotgun (WGS) entry which is preliminary data.</text>
</comment>
<protein>
    <submittedName>
        <fullName evidence="1">Uncharacterized protein</fullName>
    </submittedName>
</protein>
<dbReference type="AlphaFoldDB" id="A0A9W9T0S4"/>